<dbReference type="RefSeq" id="WP_289266775.1">
    <property type="nucleotide sequence ID" value="NZ_OX365700.1"/>
</dbReference>
<accession>A0AA86T0N8</accession>
<protein>
    <submittedName>
        <fullName evidence="1">OsmC family peroxiredoxin</fullName>
    </submittedName>
</protein>
<reference evidence="1" key="1">
    <citation type="submission" date="2022-10" db="EMBL/GenBank/DDBJ databases">
        <authorList>
            <person name="Koch H."/>
        </authorList>
    </citation>
    <scope>NUCLEOTIDE SEQUENCE</scope>
    <source>
        <strain evidence="1">DNF</strain>
    </source>
</reference>
<dbReference type="KEGG" id="nti:DNFV4_00167"/>
<dbReference type="AlphaFoldDB" id="A0AA86T0N8"/>
<proteinExistence type="predicted"/>
<dbReference type="PANTHER" id="PTHR42830">
    <property type="entry name" value="OSMOTICALLY INDUCIBLE FAMILY PROTEIN"/>
    <property type="match status" value="1"/>
</dbReference>
<sequence length="149" mass="16297">MSEHKVTLEWKRESESFSYESYNRDHVLVFEGGVRVPASAAPAYRGNPAHVNPEEALVGALSSCHMLTFLALASKKQFIVDAYRDQAVGFLEKNAKGKLAVTRVILSPQVVFGGTNPPTAEQIVSLHERAHAECFIANSVLTEVTVLAE</sequence>
<gene>
    <name evidence="1" type="ORF">DNFV4_00167</name>
</gene>
<evidence type="ECO:0000313" key="1">
    <source>
        <dbReference type="EMBL" id="CAI4029749.1"/>
    </source>
</evidence>
<keyword evidence="2" id="KW-1185">Reference proteome</keyword>
<evidence type="ECO:0000313" key="2">
    <source>
        <dbReference type="Proteomes" id="UP001179121"/>
    </source>
</evidence>
<dbReference type="EMBL" id="OX365700">
    <property type="protein sequence ID" value="CAI4029749.1"/>
    <property type="molecule type" value="Genomic_DNA"/>
</dbReference>
<dbReference type="Gene3D" id="3.30.300.20">
    <property type="match status" value="1"/>
</dbReference>
<dbReference type="InterPro" id="IPR003718">
    <property type="entry name" value="OsmC/Ohr_fam"/>
</dbReference>
<dbReference type="SUPFAM" id="SSF82784">
    <property type="entry name" value="OsmC-like"/>
    <property type="match status" value="1"/>
</dbReference>
<dbReference type="Proteomes" id="UP001179121">
    <property type="component" value="Chromosome"/>
</dbReference>
<dbReference type="Pfam" id="PF02566">
    <property type="entry name" value="OsmC"/>
    <property type="match status" value="1"/>
</dbReference>
<organism evidence="1 2">
    <name type="scientific">Nitrospira tepida</name>
    <dbReference type="NCBI Taxonomy" id="2973512"/>
    <lineage>
        <taxon>Bacteria</taxon>
        <taxon>Pseudomonadati</taxon>
        <taxon>Nitrospirota</taxon>
        <taxon>Nitrospiria</taxon>
        <taxon>Nitrospirales</taxon>
        <taxon>Nitrospiraceae</taxon>
        <taxon>Nitrospira</taxon>
    </lineage>
</organism>
<name>A0AA86T0N8_9BACT</name>
<dbReference type="InterPro" id="IPR036102">
    <property type="entry name" value="OsmC/Ohrsf"/>
</dbReference>
<dbReference type="InterPro" id="IPR015946">
    <property type="entry name" value="KH_dom-like_a/b"/>
</dbReference>
<dbReference type="InterPro" id="IPR052707">
    <property type="entry name" value="OsmC_Ohr_Peroxiredoxin"/>
</dbReference>
<dbReference type="PANTHER" id="PTHR42830:SF2">
    <property type="entry name" value="OSMC_OHR FAMILY PROTEIN"/>
    <property type="match status" value="1"/>
</dbReference>